<dbReference type="PRINTS" id="PR00097">
    <property type="entry name" value="ANTSNTHASEII"/>
</dbReference>
<dbReference type="SUPFAM" id="SSF52317">
    <property type="entry name" value="Class I glutamine amidotransferase-like"/>
    <property type="match status" value="1"/>
</dbReference>
<dbReference type="PANTHER" id="PTHR43418">
    <property type="entry name" value="MULTIFUNCTIONAL TRYPTOPHAN BIOSYNTHESIS PROTEIN-RELATED"/>
    <property type="match status" value="1"/>
</dbReference>
<evidence type="ECO:0000313" key="3">
    <source>
        <dbReference type="EMBL" id="RAJ95629.1"/>
    </source>
</evidence>
<dbReference type="EMBL" id="QLMC01000004">
    <property type="protein sequence ID" value="RAJ95629.1"/>
    <property type="molecule type" value="Genomic_DNA"/>
</dbReference>
<dbReference type="Proteomes" id="UP000248790">
    <property type="component" value="Unassembled WGS sequence"/>
</dbReference>
<feature type="domain" description="Glutamine amidotransferase" evidence="2">
    <location>
        <begin position="4"/>
        <end position="183"/>
    </location>
</feature>
<dbReference type="AlphaFoldDB" id="A0A327X0A8"/>
<dbReference type="PRINTS" id="PR00096">
    <property type="entry name" value="GATASE"/>
</dbReference>
<dbReference type="PRINTS" id="PR00099">
    <property type="entry name" value="CPSGATASE"/>
</dbReference>
<dbReference type="OrthoDB" id="9786812at2"/>
<dbReference type="GO" id="GO:0004049">
    <property type="term" value="F:anthranilate synthase activity"/>
    <property type="evidence" value="ECO:0007669"/>
    <property type="project" value="TreeGrafter"/>
</dbReference>
<dbReference type="GO" id="GO:0000162">
    <property type="term" value="P:L-tryptophan biosynthetic process"/>
    <property type="evidence" value="ECO:0007669"/>
    <property type="project" value="TreeGrafter"/>
</dbReference>
<protein>
    <submittedName>
        <fullName evidence="3">Anthranilate synthase component 2</fullName>
    </submittedName>
</protein>
<gene>
    <name evidence="3" type="ORF">LX87_03377</name>
</gene>
<dbReference type="Pfam" id="PF00117">
    <property type="entry name" value="GATase"/>
    <property type="match status" value="1"/>
</dbReference>
<dbReference type="InterPro" id="IPR050472">
    <property type="entry name" value="Anth_synth/Amidotransfase"/>
</dbReference>
<reference evidence="3 4" key="1">
    <citation type="submission" date="2018-06" db="EMBL/GenBank/DDBJ databases">
        <title>Genomic Encyclopedia of Archaeal and Bacterial Type Strains, Phase II (KMG-II): from individual species to whole genera.</title>
        <authorList>
            <person name="Goeker M."/>
        </authorList>
    </citation>
    <scope>NUCLEOTIDE SEQUENCE [LARGE SCALE GENOMIC DNA]</scope>
    <source>
        <strain evidence="3 4">DSM 21851</strain>
    </source>
</reference>
<dbReference type="InterPro" id="IPR006221">
    <property type="entry name" value="TrpG/PapA_dom"/>
</dbReference>
<dbReference type="GO" id="GO:0005829">
    <property type="term" value="C:cytosol"/>
    <property type="evidence" value="ECO:0007669"/>
    <property type="project" value="TreeGrafter"/>
</dbReference>
<dbReference type="FunFam" id="3.40.50.880:FF:000003">
    <property type="entry name" value="Anthranilate synthase component II"/>
    <property type="match status" value="1"/>
</dbReference>
<evidence type="ECO:0000256" key="1">
    <source>
        <dbReference type="ARBA" id="ARBA00022962"/>
    </source>
</evidence>
<dbReference type="PROSITE" id="PS51273">
    <property type="entry name" value="GATASE_TYPE_1"/>
    <property type="match status" value="1"/>
</dbReference>
<comment type="caution">
    <text evidence="3">The sequence shown here is derived from an EMBL/GenBank/DDBJ whole genome shotgun (WGS) entry which is preliminary data.</text>
</comment>
<dbReference type="RefSeq" id="WP_111629432.1">
    <property type="nucleotide sequence ID" value="NZ_QLMC01000004.1"/>
</dbReference>
<accession>A0A327X0A8</accession>
<dbReference type="InterPro" id="IPR017926">
    <property type="entry name" value="GATASE"/>
</dbReference>
<name>A0A327X0A8_LARAB</name>
<dbReference type="NCBIfam" id="TIGR00566">
    <property type="entry name" value="trpG_papA"/>
    <property type="match status" value="1"/>
</dbReference>
<sequence length="191" mass="21566">MNLLVLDNVDSFTYMLVDYLKQTGATCRVVRNTASLDEIRAESYDGLVLSPGPGTPRQAGCLMEVIEQYHEQLPILGVCLGHQALGEYFGARLIKAAKPMHGKLSVVRKRTEDALLHNLPAEFTVTRYHSLVLEKLPVELVELAATVEQENMVLRHRNLPIWGIQFHPEAVLTQYGLEILKNWITFVKMAR</sequence>
<keyword evidence="1" id="KW-0315">Glutamine amidotransferase</keyword>
<organism evidence="3 4">
    <name type="scientific">Larkinella arboricola</name>
    <dbReference type="NCBI Taxonomy" id="643671"/>
    <lineage>
        <taxon>Bacteria</taxon>
        <taxon>Pseudomonadati</taxon>
        <taxon>Bacteroidota</taxon>
        <taxon>Cytophagia</taxon>
        <taxon>Cytophagales</taxon>
        <taxon>Spirosomataceae</taxon>
        <taxon>Larkinella</taxon>
    </lineage>
</organism>
<dbReference type="InterPro" id="IPR029062">
    <property type="entry name" value="Class_I_gatase-like"/>
</dbReference>
<keyword evidence="4" id="KW-1185">Reference proteome</keyword>
<evidence type="ECO:0000313" key="4">
    <source>
        <dbReference type="Proteomes" id="UP000248790"/>
    </source>
</evidence>
<dbReference type="CDD" id="cd01743">
    <property type="entry name" value="GATase1_Anthranilate_Synthase"/>
    <property type="match status" value="1"/>
</dbReference>
<dbReference type="Gene3D" id="3.40.50.880">
    <property type="match status" value="1"/>
</dbReference>
<proteinExistence type="predicted"/>
<evidence type="ECO:0000259" key="2">
    <source>
        <dbReference type="Pfam" id="PF00117"/>
    </source>
</evidence>
<dbReference type="PANTHER" id="PTHR43418:SF4">
    <property type="entry name" value="MULTIFUNCTIONAL TRYPTOPHAN BIOSYNTHESIS PROTEIN"/>
    <property type="match status" value="1"/>
</dbReference>